<protein>
    <submittedName>
        <fullName evidence="2">Uncharacterized protein</fullName>
    </submittedName>
</protein>
<feature type="region of interest" description="Disordered" evidence="1">
    <location>
        <begin position="504"/>
        <end position="524"/>
    </location>
</feature>
<keyword evidence="3" id="KW-1185">Reference proteome</keyword>
<proteinExistence type="predicted"/>
<organism evidence="2 3">
    <name type="scientific">Seiridium cardinale</name>
    <dbReference type="NCBI Taxonomy" id="138064"/>
    <lineage>
        <taxon>Eukaryota</taxon>
        <taxon>Fungi</taxon>
        <taxon>Dikarya</taxon>
        <taxon>Ascomycota</taxon>
        <taxon>Pezizomycotina</taxon>
        <taxon>Sordariomycetes</taxon>
        <taxon>Xylariomycetidae</taxon>
        <taxon>Amphisphaeriales</taxon>
        <taxon>Sporocadaceae</taxon>
        <taxon>Seiridium</taxon>
    </lineage>
</organism>
<evidence type="ECO:0000313" key="3">
    <source>
        <dbReference type="Proteomes" id="UP001465668"/>
    </source>
</evidence>
<dbReference type="Proteomes" id="UP001465668">
    <property type="component" value="Unassembled WGS sequence"/>
</dbReference>
<evidence type="ECO:0000256" key="1">
    <source>
        <dbReference type="SAM" id="MobiDB-lite"/>
    </source>
</evidence>
<name>A0ABR2Y8H7_9PEZI</name>
<feature type="compositionally biased region" description="Low complexity" evidence="1">
    <location>
        <begin position="64"/>
        <end position="74"/>
    </location>
</feature>
<evidence type="ECO:0000313" key="2">
    <source>
        <dbReference type="EMBL" id="KAK9783521.1"/>
    </source>
</evidence>
<comment type="caution">
    <text evidence="2">The sequence shown here is derived from an EMBL/GenBank/DDBJ whole genome shotgun (WGS) entry which is preliminary data.</text>
</comment>
<dbReference type="EMBL" id="JARVKM010000001">
    <property type="protein sequence ID" value="KAK9783521.1"/>
    <property type="molecule type" value="Genomic_DNA"/>
</dbReference>
<sequence>MRGLRTRDPATQATLRAQAESASSSDHESDQEHDPCGQYAPEGEAQTQSGTAANDSDDADTGESSSDSQQSTYSFIASPKLTNQEKKRRKNLTEEEQLEEDLGNVAHDIRTVCKTMTGRMAKAFDKCKRYLENKRGMKTPLTDMLKSLPKPLYDTYWSQADEHELNTSWQDEPLSRSLNIKESSNKDLIPLWRVHYDVLRAFPTDFVGPATYIEFGDKVELEGQQRENPNWSTTFCEYLKRLPLHPLFMRSRDLVVVAMQYTVICRTNDRRRWPMEVAFKDDFFREFMRTIEAQDTSMSIRSLHRQVRHNLMEKGRPLSPHAKLWVQLFRRIEQKTYQQSEPLWAFGEGEVPFEPYRITSDDMRKLIDALDHLHSFGAPVYPPLGETSALLLAARRHERPPANIPELNQLRVPLIKDQIRTRKIQERYAKGLREFEHSNELQQLAEEAEEPLPDLSKTGSNDAEMQDASKNGEVEEPRINLPTPAQSASTYDIVKFSKNAIRTRMKRRDKESEEDEVAPEHETDDFFVSKLRSIPDSTHSGANVDEYRNRDTVAKLMELRMGDFAALAYKDRELQ</sequence>
<feature type="compositionally biased region" description="Basic and acidic residues" evidence="1">
    <location>
        <begin position="25"/>
        <end position="35"/>
    </location>
</feature>
<reference evidence="2 3" key="1">
    <citation type="submission" date="2024-02" db="EMBL/GenBank/DDBJ databases">
        <title>First draft genome assembly of two strains of Seiridium cardinale.</title>
        <authorList>
            <person name="Emiliani G."/>
            <person name="Scali E."/>
        </authorList>
    </citation>
    <scope>NUCLEOTIDE SEQUENCE [LARGE SCALE GENOMIC DNA]</scope>
    <source>
        <strain evidence="2 3">BM-138-000479</strain>
    </source>
</reference>
<feature type="region of interest" description="Disordered" evidence="1">
    <location>
        <begin position="1"/>
        <end position="98"/>
    </location>
</feature>
<gene>
    <name evidence="2" type="ORF">SCAR479_00080</name>
</gene>
<feature type="region of interest" description="Disordered" evidence="1">
    <location>
        <begin position="447"/>
        <end position="485"/>
    </location>
</feature>
<feature type="compositionally biased region" description="Polar residues" evidence="1">
    <location>
        <begin position="45"/>
        <end position="54"/>
    </location>
</feature>
<feature type="compositionally biased region" description="Acidic residues" evidence="1">
    <location>
        <begin position="512"/>
        <end position="524"/>
    </location>
</feature>
<accession>A0ABR2Y8H7</accession>